<evidence type="ECO:0000256" key="8">
    <source>
        <dbReference type="HAMAP-Rule" id="MF_00917"/>
    </source>
</evidence>
<feature type="binding site" evidence="8">
    <location>
        <position position="72"/>
    </location>
    <ligand>
        <name>S-adenosyl-L-methionine</name>
        <dbReference type="ChEBI" id="CHEBI:59789"/>
    </ligand>
</feature>
<name>A0ABM7W8C4_9BACT</name>
<evidence type="ECO:0000313" key="11">
    <source>
        <dbReference type="Proteomes" id="UP000830055"/>
    </source>
</evidence>
<feature type="domain" description="Radical SAM core" evidence="9">
    <location>
        <begin position="17"/>
        <end position="215"/>
    </location>
</feature>
<evidence type="ECO:0000256" key="4">
    <source>
        <dbReference type="ARBA" id="ARBA00022842"/>
    </source>
</evidence>
<evidence type="ECO:0000256" key="3">
    <source>
        <dbReference type="ARBA" id="ARBA00022723"/>
    </source>
</evidence>
<comment type="catalytic activity">
    <reaction evidence="8">
        <text>6-carboxy-5,6,7,8-tetrahydropterin + H(+) = 7-carboxy-7-carbaguanine + NH4(+)</text>
        <dbReference type="Rhea" id="RHEA:27974"/>
        <dbReference type="ChEBI" id="CHEBI:15378"/>
        <dbReference type="ChEBI" id="CHEBI:28938"/>
        <dbReference type="ChEBI" id="CHEBI:61032"/>
        <dbReference type="ChEBI" id="CHEBI:61036"/>
        <dbReference type="EC" id="4.3.99.3"/>
    </reaction>
</comment>
<dbReference type="PIRSF" id="PIRSF000370">
    <property type="entry name" value="QueE"/>
    <property type="match status" value="1"/>
</dbReference>
<keyword evidence="11" id="KW-1185">Reference proteome</keyword>
<dbReference type="InterPro" id="IPR024924">
    <property type="entry name" value="7-CO-7-deazaguanine_synth-like"/>
</dbReference>
<comment type="caution">
    <text evidence="8">Lacks conserved residue(s) required for the propagation of feature annotation.</text>
</comment>
<feature type="binding site" evidence="8">
    <location>
        <position position="37"/>
    </location>
    <ligand>
        <name>[4Fe-4S] cluster</name>
        <dbReference type="ChEBI" id="CHEBI:49883"/>
        <note>4Fe-4S-S-AdoMet</note>
    </ligand>
</feature>
<evidence type="ECO:0000256" key="2">
    <source>
        <dbReference type="ARBA" id="ARBA00022691"/>
    </source>
</evidence>
<evidence type="ECO:0000256" key="7">
    <source>
        <dbReference type="ARBA" id="ARBA00023239"/>
    </source>
</evidence>
<feature type="binding site" evidence="8">
    <location>
        <begin position="36"/>
        <end position="38"/>
    </location>
    <ligand>
        <name>S-adenosyl-L-methionine</name>
        <dbReference type="ChEBI" id="CHEBI:59789"/>
    </ligand>
</feature>
<comment type="cofactor">
    <cofactor evidence="8">
        <name>[4Fe-4S] cluster</name>
        <dbReference type="ChEBI" id="CHEBI:49883"/>
    </cofactor>
    <text evidence="8">Binds 1 [4Fe-4S] cluster. The cluster is coordinated with 3 cysteines and an exchangeable S-adenosyl-L-methionine.</text>
</comment>
<dbReference type="EC" id="4.3.99.3" evidence="8"/>
<comment type="cofactor">
    <cofactor evidence="8">
        <name>S-adenosyl-L-methionine</name>
        <dbReference type="ChEBI" id="CHEBI:59789"/>
    </cofactor>
    <text evidence="8">Binds 1 S-adenosyl-L-methionine per subunit.</text>
</comment>
<dbReference type="PANTHER" id="PTHR42836:SF1">
    <property type="entry name" value="7-CARBOXY-7-DEAZAGUANINE SYNTHASE"/>
    <property type="match status" value="1"/>
</dbReference>
<keyword evidence="8" id="KW-0671">Queuosine biosynthesis</keyword>
<dbReference type="InterPro" id="IPR007197">
    <property type="entry name" value="rSAM"/>
</dbReference>
<evidence type="ECO:0000256" key="1">
    <source>
        <dbReference type="ARBA" id="ARBA00022485"/>
    </source>
</evidence>
<dbReference type="SUPFAM" id="SSF102114">
    <property type="entry name" value="Radical SAM enzymes"/>
    <property type="match status" value="1"/>
</dbReference>
<feature type="binding site" evidence="8">
    <location>
        <begin position="11"/>
        <end position="13"/>
    </location>
    <ligand>
        <name>substrate</name>
    </ligand>
</feature>
<dbReference type="InterPro" id="IPR013785">
    <property type="entry name" value="Aldolase_TIM"/>
</dbReference>
<feature type="binding site" evidence="8">
    <location>
        <position position="34"/>
    </location>
    <ligand>
        <name>[4Fe-4S] cluster</name>
        <dbReference type="ChEBI" id="CHEBI:49883"/>
        <note>4Fe-4S-S-AdoMet</note>
    </ligand>
</feature>
<dbReference type="HAMAP" id="MF_00917">
    <property type="entry name" value="QueE"/>
    <property type="match status" value="1"/>
</dbReference>
<dbReference type="EMBL" id="AP025516">
    <property type="protein sequence ID" value="BDD87237.1"/>
    <property type="molecule type" value="Genomic_DNA"/>
</dbReference>
<evidence type="ECO:0000256" key="6">
    <source>
        <dbReference type="ARBA" id="ARBA00023014"/>
    </source>
</evidence>
<sequence>MLEVSEIFYSLQGESTWAGFPCIFVRLSDCNLRCSYCDAGYTYTEAGTLRSVAEIVTTIAAWHCPLVEITGGEPLIQDDTIELCRRLTAAGRQVLLETNGSIAVAAVPEEVHIIMDVKCPGSGMVDSLHLPNFELLAQRKRKTGRCDEIKFVLSSREDYLWARELIRRHRLEAIALLLLSPVQERFTAAEAAELLLADRLEARLQLQLHKILWPGHERGK</sequence>
<keyword evidence="5 8" id="KW-0408">Iron</keyword>
<dbReference type="RefSeq" id="WP_284154273.1">
    <property type="nucleotide sequence ID" value="NZ_AP025516.1"/>
</dbReference>
<keyword evidence="2 8" id="KW-0949">S-adenosyl-L-methionine</keyword>
<dbReference type="CDD" id="cd01335">
    <property type="entry name" value="Radical_SAM"/>
    <property type="match status" value="1"/>
</dbReference>
<feature type="binding site" evidence="8">
    <location>
        <position position="70"/>
    </location>
    <ligand>
        <name>substrate</name>
    </ligand>
</feature>
<gene>
    <name evidence="8 10" type="primary">queE</name>
    <name evidence="10" type="ORF">DPPLL_16020</name>
</gene>
<proteinExistence type="inferred from homology"/>
<evidence type="ECO:0000313" key="10">
    <source>
        <dbReference type="EMBL" id="BDD87237.1"/>
    </source>
</evidence>
<keyword evidence="4 8" id="KW-0460">Magnesium</keyword>
<protein>
    <recommendedName>
        <fullName evidence="8">7-carboxy-7-deazaguanine synthase</fullName>
        <shortName evidence="8">CDG synthase</shortName>
        <ecNumber evidence="8">4.3.99.3</ecNumber>
    </recommendedName>
    <alternativeName>
        <fullName evidence="8">Queuosine biosynthesis protein QueE</fullName>
    </alternativeName>
</protein>
<comment type="function">
    <text evidence="8">Catalyzes the complex heterocyclic radical-mediated conversion of 6-carboxy-5,6,7,8-tetrahydropterin (CPH4) to 7-carboxy-7-deazaguanine (CDG), a step common to the biosynthetic pathways of all 7-deazapurine-containing compounds.</text>
</comment>
<dbReference type="Proteomes" id="UP000830055">
    <property type="component" value="Chromosome"/>
</dbReference>
<keyword evidence="7 8" id="KW-0456">Lyase</keyword>
<keyword evidence="6 8" id="KW-0411">Iron-sulfur</keyword>
<comment type="similarity">
    <text evidence="8">Belongs to the radical SAM superfamily. 7-carboxy-7-deazaguanine synthase family.</text>
</comment>
<reference evidence="10 11" key="1">
    <citation type="submission" date="2022-01" db="EMBL/GenBank/DDBJ databases">
        <title>Desulfofustis limnae sp. nov., a novel mesophilic sulfate-reducing bacterium isolated from marsh soil.</title>
        <authorList>
            <person name="Watanabe M."/>
            <person name="Takahashi A."/>
            <person name="Kojima H."/>
            <person name="Fukui M."/>
        </authorList>
    </citation>
    <scope>NUCLEOTIDE SEQUENCE [LARGE SCALE GENOMIC DNA]</scope>
    <source>
        <strain evidence="10 11">PPLL</strain>
    </source>
</reference>
<feature type="binding site" evidence="8">
    <location>
        <position position="26"/>
    </location>
    <ligand>
        <name>substrate</name>
    </ligand>
</feature>
<dbReference type="SFLD" id="SFLDS00029">
    <property type="entry name" value="Radical_SAM"/>
    <property type="match status" value="1"/>
</dbReference>
<dbReference type="PROSITE" id="PS51918">
    <property type="entry name" value="RADICAL_SAM"/>
    <property type="match status" value="1"/>
</dbReference>
<dbReference type="Pfam" id="PF04055">
    <property type="entry name" value="Radical_SAM"/>
    <property type="match status" value="1"/>
</dbReference>
<dbReference type="InterPro" id="IPR058240">
    <property type="entry name" value="rSAM_sf"/>
</dbReference>
<comment type="subunit">
    <text evidence="8">Homodimer.</text>
</comment>
<evidence type="ECO:0000259" key="9">
    <source>
        <dbReference type="PROSITE" id="PS51918"/>
    </source>
</evidence>
<dbReference type="PANTHER" id="PTHR42836">
    <property type="entry name" value="7-CARBOXY-7-DEAZAGUANINE SYNTHASE"/>
    <property type="match status" value="1"/>
</dbReference>
<keyword evidence="3 8" id="KW-0479">Metal-binding</keyword>
<comment type="cofactor">
    <cofactor evidence="8">
        <name>Mg(2+)</name>
        <dbReference type="ChEBI" id="CHEBI:18420"/>
    </cofactor>
</comment>
<comment type="pathway">
    <text evidence="8">Purine metabolism; 7-cyano-7-deazaguanine biosynthesis.</text>
</comment>
<organism evidence="10 11">
    <name type="scientific">Desulfofustis limnaeus</name>
    <dbReference type="NCBI Taxonomy" id="2740163"/>
    <lineage>
        <taxon>Bacteria</taxon>
        <taxon>Pseudomonadati</taxon>
        <taxon>Thermodesulfobacteriota</taxon>
        <taxon>Desulfobulbia</taxon>
        <taxon>Desulfobulbales</taxon>
        <taxon>Desulfocapsaceae</taxon>
        <taxon>Desulfofustis</taxon>
    </lineage>
</organism>
<evidence type="ECO:0000256" key="5">
    <source>
        <dbReference type="ARBA" id="ARBA00023004"/>
    </source>
</evidence>
<dbReference type="Gene3D" id="3.20.20.70">
    <property type="entry name" value="Aldolase class I"/>
    <property type="match status" value="1"/>
</dbReference>
<accession>A0ABM7W8C4</accession>
<feature type="binding site" evidence="8">
    <location>
        <position position="30"/>
    </location>
    <ligand>
        <name>[4Fe-4S] cluster</name>
        <dbReference type="ChEBI" id="CHEBI:49883"/>
        <note>4Fe-4S-S-AdoMet</note>
    </ligand>
</feature>
<keyword evidence="1 8" id="KW-0004">4Fe-4S</keyword>